<dbReference type="HOGENOM" id="CLU_1777784_0_0_1"/>
<evidence type="ECO:0000313" key="1">
    <source>
        <dbReference type="EMBL" id="EDR07279.1"/>
    </source>
</evidence>
<proteinExistence type="predicted"/>
<reference evidence="1 2" key="1">
    <citation type="journal article" date="2008" name="Nature">
        <title>The genome of Laccaria bicolor provides insights into mycorrhizal symbiosis.</title>
        <authorList>
            <person name="Martin F."/>
            <person name="Aerts A."/>
            <person name="Ahren D."/>
            <person name="Brun A."/>
            <person name="Danchin E.G.J."/>
            <person name="Duchaussoy F."/>
            <person name="Gibon J."/>
            <person name="Kohler A."/>
            <person name="Lindquist E."/>
            <person name="Pereda V."/>
            <person name="Salamov A."/>
            <person name="Shapiro H.J."/>
            <person name="Wuyts J."/>
            <person name="Blaudez D."/>
            <person name="Buee M."/>
            <person name="Brokstein P."/>
            <person name="Canbaeck B."/>
            <person name="Cohen D."/>
            <person name="Courty P.E."/>
            <person name="Coutinho P.M."/>
            <person name="Delaruelle C."/>
            <person name="Detter J.C."/>
            <person name="Deveau A."/>
            <person name="DiFazio S."/>
            <person name="Duplessis S."/>
            <person name="Fraissinet-Tachet L."/>
            <person name="Lucic E."/>
            <person name="Frey-Klett P."/>
            <person name="Fourrey C."/>
            <person name="Feussner I."/>
            <person name="Gay G."/>
            <person name="Grimwood J."/>
            <person name="Hoegger P.J."/>
            <person name="Jain P."/>
            <person name="Kilaru S."/>
            <person name="Labbe J."/>
            <person name="Lin Y.C."/>
            <person name="Legue V."/>
            <person name="Le Tacon F."/>
            <person name="Marmeisse R."/>
            <person name="Melayah D."/>
            <person name="Montanini B."/>
            <person name="Muratet M."/>
            <person name="Nehls U."/>
            <person name="Niculita-Hirzel H."/>
            <person name="Oudot-Le Secq M.P."/>
            <person name="Peter M."/>
            <person name="Quesneville H."/>
            <person name="Rajashekar B."/>
            <person name="Reich M."/>
            <person name="Rouhier N."/>
            <person name="Schmutz J."/>
            <person name="Yin T."/>
            <person name="Chalot M."/>
            <person name="Henrissat B."/>
            <person name="Kuees U."/>
            <person name="Lucas S."/>
            <person name="Van de Peer Y."/>
            <person name="Podila G.K."/>
            <person name="Polle A."/>
            <person name="Pukkila P.J."/>
            <person name="Richardson P.M."/>
            <person name="Rouze P."/>
            <person name="Sanders I.R."/>
            <person name="Stajich J.E."/>
            <person name="Tunlid A."/>
            <person name="Tuskan G."/>
            <person name="Grigoriev I.V."/>
        </authorList>
    </citation>
    <scope>NUCLEOTIDE SEQUENCE [LARGE SCALE GENOMIC DNA]</scope>
    <source>
        <strain evidence="2">S238N-H82 / ATCC MYA-4686</strain>
    </source>
</reference>
<name>B0DDU7_LACBS</name>
<accession>B0DDU7</accession>
<dbReference type="InParanoid" id="B0DDU7"/>
<dbReference type="EMBL" id="DS547105">
    <property type="protein sequence ID" value="EDR07279.1"/>
    <property type="molecule type" value="Genomic_DNA"/>
</dbReference>
<protein>
    <submittedName>
        <fullName evidence="1">Predicted protein</fullName>
    </submittedName>
</protein>
<dbReference type="KEGG" id="lbc:LACBIDRAFT_328128"/>
<gene>
    <name evidence="1" type="ORF">LACBIDRAFT_328128</name>
</gene>
<keyword evidence="2" id="KW-1185">Reference proteome</keyword>
<sequence>MFNISQMSKSRQIILPTLLHTSTHLEKRGLHRHKKSECGQQRMHFENALKRKLALVTFRDTARSTSTSVIATDQLKAANIDASGSHSLKKGSKSSPLIPPTIWKLGGVSLSKVLIAPFLPLTLVNSLKTWSSTALPVVVLRSVLHK</sequence>
<dbReference type="RefSeq" id="XP_001882210.1">
    <property type="nucleotide sequence ID" value="XM_001882175.1"/>
</dbReference>
<dbReference type="Proteomes" id="UP000001194">
    <property type="component" value="Unassembled WGS sequence"/>
</dbReference>
<organism evidence="2">
    <name type="scientific">Laccaria bicolor (strain S238N-H82 / ATCC MYA-4686)</name>
    <name type="common">Bicoloured deceiver</name>
    <name type="synonym">Laccaria laccata var. bicolor</name>
    <dbReference type="NCBI Taxonomy" id="486041"/>
    <lineage>
        <taxon>Eukaryota</taxon>
        <taxon>Fungi</taxon>
        <taxon>Dikarya</taxon>
        <taxon>Basidiomycota</taxon>
        <taxon>Agaricomycotina</taxon>
        <taxon>Agaricomycetes</taxon>
        <taxon>Agaricomycetidae</taxon>
        <taxon>Agaricales</taxon>
        <taxon>Agaricineae</taxon>
        <taxon>Hydnangiaceae</taxon>
        <taxon>Laccaria</taxon>
    </lineage>
</organism>
<evidence type="ECO:0000313" key="2">
    <source>
        <dbReference type="Proteomes" id="UP000001194"/>
    </source>
</evidence>
<dbReference type="GeneID" id="6077649"/>
<dbReference type="AlphaFoldDB" id="B0DDU7"/>